<dbReference type="PANTHER" id="PTHR23292">
    <property type="entry name" value="LIPOPOLYSACCHARIDE-INDUCED TUMOR NECROSIS FACTOR-ALPHA FACTOR"/>
    <property type="match status" value="1"/>
</dbReference>
<protein>
    <submittedName>
        <fullName evidence="11">LITAF domain-containing protein</fullName>
    </submittedName>
</protein>
<dbReference type="WBParaSite" id="PSAMB.scaffold9929size4507.g32870.t1">
    <property type="protein sequence ID" value="PSAMB.scaffold9929size4507.g32870.t1"/>
    <property type="gene ID" value="PSAMB.scaffold9929size4507.g32870"/>
</dbReference>
<evidence type="ECO:0000256" key="2">
    <source>
        <dbReference type="ARBA" id="ARBA00004481"/>
    </source>
</evidence>
<comment type="similarity">
    <text evidence="4">Belongs to the CDIP1/LITAF family.</text>
</comment>
<reference evidence="11" key="1">
    <citation type="submission" date="2022-11" db="UniProtKB">
        <authorList>
            <consortium name="WormBaseParasite"/>
        </authorList>
    </citation>
    <scope>IDENTIFICATION</scope>
</reference>
<sequence length="133" mass="15148">MESPPPPYPGQLETNNFFVNPASSQQQPSYHQAATAAFIRSDADPVASVVVLLLPFGLTPVEMTCPHCQAYITTATRRMMSMRPFVYFGILFFFGFCFIIPWFFSFIPFCMPECYNVEHACPNCNRTLGHYIR</sequence>
<keyword evidence="7 8" id="KW-0472">Membrane</keyword>
<keyword evidence="10" id="KW-1185">Reference proteome</keyword>
<proteinExistence type="inferred from homology"/>
<evidence type="ECO:0000256" key="7">
    <source>
        <dbReference type="ARBA" id="ARBA00023136"/>
    </source>
</evidence>
<dbReference type="InterPro" id="IPR006629">
    <property type="entry name" value="LITAF"/>
</dbReference>
<evidence type="ECO:0000256" key="8">
    <source>
        <dbReference type="SAM" id="Phobius"/>
    </source>
</evidence>
<evidence type="ECO:0000256" key="4">
    <source>
        <dbReference type="ARBA" id="ARBA00005975"/>
    </source>
</evidence>
<dbReference type="InterPro" id="IPR037519">
    <property type="entry name" value="LITAF_fam"/>
</dbReference>
<feature type="domain" description="LITAF" evidence="9">
    <location>
        <begin position="45"/>
        <end position="133"/>
    </location>
</feature>
<keyword evidence="5" id="KW-0479">Metal-binding</keyword>
<dbReference type="PROSITE" id="PS51837">
    <property type="entry name" value="LITAF"/>
    <property type="match status" value="1"/>
</dbReference>
<dbReference type="GO" id="GO:0008270">
    <property type="term" value="F:zinc ion binding"/>
    <property type="evidence" value="ECO:0007669"/>
    <property type="project" value="TreeGrafter"/>
</dbReference>
<accession>A0A914XRF1</accession>
<organism evidence="10 11">
    <name type="scientific">Plectus sambesii</name>
    <dbReference type="NCBI Taxonomy" id="2011161"/>
    <lineage>
        <taxon>Eukaryota</taxon>
        <taxon>Metazoa</taxon>
        <taxon>Ecdysozoa</taxon>
        <taxon>Nematoda</taxon>
        <taxon>Chromadorea</taxon>
        <taxon>Plectida</taxon>
        <taxon>Plectina</taxon>
        <taxon>Plectoidea</taxon>
        <taxon>Plectidae</taxon>
        <taxon>Plectus</taxon>
    </lineage>
</organism>
<dbReference type="GO" id="GO:0005765">
    <property type="term" value="C:lysosomal membrane"/>
    <property type="evidence" value="ECO:0007669"/>
    <property type="project" value="UniProtKB-SubCell"/>
</dbReference>
<evidence type="ECO:0000256" key="1">
    <source>
        <dbReference type="ARBA" id="ARBA00004414"/>
    </source>
</evidence>
<evidence type="ECO:0000256" key="6">
    <source>
        <dbReference type="ARBA" id="ARBA00022833"/>
    </source>
</evidence>
<comment type="subcellular location">
    <subcellularLocation>
        <location evidence="2">Endosome membrane</location>
        <topology evidence="2">Peripheral membrane protein</topology>
    </subcellularLocation>
    <subcellularLocation>
        <location evidence="1">Late endosome membrane</location>
    </subcellularLocation>
    <subcellularLocation>
        <location evidence="3">Lysosome membrane</location>
        <topology evidence="3">Peripheral membrane protein</topology>
        <orientation evidence="3">Cytoplasmic side</orientation>
    </subcellularLocation>
</comment>
<feature type="transmembrane region" description="Helical" evidence="8">
    <location>
        <begin position="85"/>
        <end position="104"/>
    </location>
</feature>
<dbReference type="SMART" id="SM00714">
    <property type="entry name" value="LITAF"/>
    <property type="match status" value="1"/>
</dbReference>
<evidence type="ECO:0000256" key="5">
    <source>
        <dbReference type="ARBA" id="ARBA00022723"/>
    </source>
</evidence>
<evidence type="ECO:0000259" key="9">
    <source>
        <dbReference type="PROSITE" id="PS51837"/>
    </source>
</evidence>
<keyword evidence="8" id="KW-1133">Transmembrane helix</keyword>
<dbReference type="GO" id="GO:0031902">
    <property type="term" value="C:late endosome membrane"/>
    <property type="evidence" value="ECO:0007669"/>
    <property type="project" value="UniProtKB-SubCell"/>
</dbReference>
<evidence type="ECO:0000313" key="10">
    <source>
        <dbReference type="Proteomes" id="UP000887566"/>
    </source>
</evidence>
<keyword evidence="6" id="KW-0862">Zinc</keyword>
<evidence type="ECO:0000313" key="11">
    <source>
        <dbReference type="WBParaSite" id="PSAMB.scaffold9929size4507.g32870.t1"/>
    </source>
</evidence>
<dbReference type="PANTHER" id="PTHR23292:SF6">
    <property type="entry name" value="FI16602P1-RELATED"/>
    <property type="match status" value="1"/>
</dbReference>
<evidence type="ECO:0000256" key="3">
    <source>
        <dbReference type="ARBA" id="ARBA00004630"/>
    </source>
</evidence>
<keyword evidence="8" id="KW-0812">Transmembrane</keyword>
<dbReference type="Pfam" id="PF10601">
    <property type="entry name" value="zf-LITAF-like"/>
    <property type="match status" value="1"/>
</dbReference>
<dbReference type="Proteomes" id="UP000887566">
    <property type="component" value="Unplaced"/>
</dbReference>
<dbReference type="AlphaFoldDB" id="A0A914XRF1"/>
<name>A0A914XRF1_9BILA</name>